<reference evidence="3 8" key="2">
    <citation type="submission" date="2019-11" db="EMBL/GenBank/DDBJ databases">
        <title>Whole genome shotgun sequencing (WGS) data from Adlercreutzia equolifaciens ResAG-91, Eggerthella lenta MRI-F36, MRI-F37, MRI-F40, ResAG-49, ResAG-88, ResAG-121, ResAG-145, and Gordonibacter sp. ResAG-5, ResAG-26, ResAG-43, ResAG-50, ResAG-59.</title>
        <authorList>
            <person name="Stoll D.A."/>
            <person name="Danylec N."/>
            <person name="Franz C.M.A.P."/>
            <person name="Huch M."/>
        </authorList>
    </citation>
    <scope>NUCLEOTIDE SEQUENCE [LARGE SCALE GENOMIC DNA]</scope>
    <source>
        <strain evidence="3 8">ResAG-88</strain>
    </source>
</reference>
<dbReference type="EMBL" id="PPUQ01000037">
    <property type="protein sequence ID" value="RDC33425.1"/>
    <property type="molecule type" value="Genomic_DNA"/>
</dbReference>
<name>A0A369N1S3_EGGLN</name>
<evidence type="ECO:0000313" key="4">
    <source>
        <dbReference type="EMBL" id="RDB82515.1"/>
    </source>
</evidence>
<dbReference type="InterPro" id="IPR010982">
    <property type="entry name" value="Lambda_DNA-bd_dom_sf"/>
</dbReference>
<keyword evidence="1" id="KW-0238">DNA-binding</keyword>
<gene>
    <name evidence="5" type="ORF">C1853_15645</name>
    <name evidence="4" type="ORF">C1871_13505</name>
    <name evidence="3" type="ORF">GO726_09175</name>
</gene>
<dbReference type="SMART" id="SM00530">
    <property type="entry name" value="HTH_XRE"/>
    <property type="match status" value="1"/>
</dbReference>
<proteinExistence type="predicted"/>
<reference evidence="6 7" key="1">
    <citation type="journal article" date="2018" name="Elife">
        <title>Discovery and characterization of a prevalent human gut bacterial enzyme sufficient for the inactivation of a family of plant toxins.</title>
        <authorList>
            <person name="Koppel N."/>
            <person name="Bisanz J.E."/>
            <person name="Pandelia M.E."/>
            <person name="Turnbaugh P.J."/>
            <person name="Balskus E.P."/>
        </authorList>
    </citation>
    <scope>NUCLEOTIDE SEQUENCE [LARGE SCALE GENOMIC DNA]</scope>
    <source>
        <strain evidence="5 7">16A</strain>
        <strain evidence="4 6">FAA1-1-60AUCSF</strain>
    </source>
</reference>
<evidence type="ECO:0000313" key="6">
    <source>
        <dbReference type="Proteomes" id="UP000253857"/>
    </source>
</evidence>
<evidence type="ECO:0000313" key="8">
    <source>
        <dbReference type="Proteomes" id="UP000436429"/>
    </source>
</evidence>
<dbReference type="PANTHER" id="PTHR46558:SF11">
    <property type="entry name" value="HTH-TYPE TRANSCRIPTIONAL REGULATOR XRE"/>
    <property type="match status" value="1"/>
</dbReference>
<dbReference type="Pfam" id="PF01381">
    <property type="entry name" value="HTH_3"/>
    <property type="match status" value="1"/>
</dbReference>
<dbReference type="PANTHER" id="PTHR46558">
    <property type="entry name" value="TRACRIPTIONAL REGULATORY PROTEIN-RELATED-RELATED"/>
    <property type="match status" value="1"/>
</dbReference>
<dbReference type="Proteomes" id="UP000253915">
    <property type="component" value="Unassembled WGS sequence"/>
</dbReference>
<evidence type="ECO:0000313" key="7">
    <source>
        <dbReference type="Proteomes" id="UP000253915"/>
    </source>
</evidence>
<evidence type="ECO:0000313" key="3">
    <source>
        <dbReference type="EMBL" id="MVN33337.1"/>
    </source>
</evidence>
<dbReference type="SUPFAM" id="SSF47413">
    <property type="entry name" value="lambda repressor-like DNA-binding domains"/>
    <property type="match status" value="1"/>
</dbReference>
<evidence type="ECO:0000259" key="2">
    <source>
        <dbReference type="PROSITE" id="PS50943"/>
    </source>
</evidence>
<dbReference type="Gene3D" id="1.10.260.40">
    <property type="entry name" value="lambda repressor-like DNA-binding domains"/>
    <property type="match status" value="1"/>
</dbReference>
<accession>A0A369N1S3</accession>
<evidence type="ECO:0000313" key="5">
    <source>
        <dbReference type="EMBL" id="RDC33425.1"/>
    </source>
</evidence>
<dbReference type="GO" id="GO:0003677">
    <property type="term" value="F:DNA binding"/>
    <property type="evidence" value="ECO:0007669"/>
    <property type="project" value="UniProtKB-KW"/>
</dbReference>
<dbReference type="PROSITE" id="PS50943">
    <property type="entry name" value="HTH_CROC1"/>
    <property type="match status" value="1"/>
</dbReference>
<dbReference type="RefSeq" id="WP_015760125.1">
    <property type="nucleotide sequence ID" value="NZ_CP089333.1"/>
</dbReference>
<organism evidence="4 6">
    <name type="scientific">Eggerthella lenta</name>
    <name type="common">Eubacterium lentum</name>
    <dbReference type="NCBI Taxonomy" id="84112"/>
    <lineage>
        <taxon>Bacteria</taxon>
        <taxon>Bacillati</taxon>
        <taxon>Actinomycetota</taxon>
        <taxon>Coriobacteriia</taxon>
        <taxon>Eggerthellales</taxon>
        <taxon>Eggerthellaceae</taxon>
        <taxon>Eggerthella</taxon>
    </lineage>
</organism>
<dbReference type="CDD" id="cd00093">
    <property type="entry name" value="HTH_XRE"/>
    <property type="match status" value="1"/>
</dbReference>
<dbReference type="AlphaFoldDB" id="A0A369N1S3"/>
<sequence>MTFGEMVKYARKQLSMTQTELAKALGVSFATVNRWENGQVNPSSLAQKAFEDFCESSFISFPRE</sequence>
<dbReference type="EMBL" id="WPOM01000015">
    <property type="protein sequence ID" value="MVN33337.1"/>
    <property type="molecule type" value="Genomic_DNA"/>
</dbReference>
<evidence type="ECO:0000256" key="1">
    <source>
        <dbReference type="ARBA" id="ARBA00023125"/>
    </source>
</evidence>
<comment type="caution">
    <text evidence="4">The sequence shown here is derived from an EMBL/GenBank/DDBJ whole genome shotgun (WGS) entry which is preliminary data.</text>
</comment>
<feature type="domain" description="HTH cro/C1-type" evidence="2">
    <location>
        <begin position="7"/>
        <end position="61"/>
    </location>
</feature>
<dbReference type="Proteomes" id="UP000436429">
    <property type="component" value="Unassembled WGS sequence"/>
</dbReference>
<dbReference type="Proteomes" id="UP000253857">
    <property type="component" value="Unassembled WGS sequence"/>
</dbReference>
<dbReference type="InterPro" id="IPR001387">
    <property type="entry name" value="Cro/C1-type_HTH"/>
</dbReference>
<dbReference type="EMBL" id="PPTY01000034">
    <property type="protein sequence ID" value="RDB82515.1"/>
    <property type="molecule type" value="Genomic_DNA"/>
</dbReference>
<protein>
    <submittedName>
        <fullName evidence="3">Helix-turn-helix domain-containing protein</fullName>
    </submittedName>
    <submittedName>
        <fullName evidence="4">XRE family transcriptional regulator</fullName>
    </submittedName>
</protein>